<protein>
    <submittedName>
        <fullName evidence="1">Uncharacterized protein</fullName>
    </submittedName>
</protein>
<proteinExistence type="predicted"/>
<sequence length="55" mass="6447">MVYETTVTERMELFLDTLQNGTYLLNADKTTIEYKIFEEFDIGAISFLHNNNLII</sequence>
<dbReference type="EMBL" id="BDQX01000099">
    <property type="protein sequence ID" value="GBG07635.1"/>
    <property type="molecule type" value="Genomic_DNA"/>
</dbReference>
<comment type="caution">
    <text evidence="1">The sequence shown here is derived from an EMBL/GenBank/DDBJ whole genome shotgun (WGS) entry which is preliminary data.</text>
</comment>
<dbReference type="Proteomes" id="UP000245202">
    <property type="component" value="Unassembled WGS sequence"/>
</dbReference>
<evidence type="ECO:0000313" key="1">
    <source>
        <dbReference type="EMBL" id="GBG07635.1"/>
    </source>
</evidence>
<evidence type="ECO:0000313" key="2">
    <source>
        <dbReference type="Proteomes" id="UP000245202"/>
    </source>
</evidence>
<keyword evidence="2" id="KW-1185">Reference proteome</keyword>
<organism evidence="1 2">
    <name type="scientific">Paenibacillus agaridevorans</name>
    <dbReference type="NCBI Taxonomy" id="171404"/>
    <lineage>
        <taxon>Bacteria</taxon>
        <taxon>Bacillati</taxon>
        <taxon>Bacillota</taxon>
        <taxon>Bacilli</taxon>
        <taxon>Bacillales</taxon>
        <taxon>Paenibacillaceae</taxon>
        <taxon>Paenibacillus</taxon>
    </lineage>
</organism>
<dbReference type="AlphaFoldDB" id="A0A2R5ENE8"/>
<gene>
    <name evidence="1" type="ORF">PAT3040_02191</name>
</gene>
<reference evidence="1 2" key="1">
    <citation type="submission" date="2017-08" db="EMBL/GenBank/DDBJ databases">
        <title>Substantial Increase in Enzyme Production by Combined Drug-Resistance Mutations in Paenibacillus agaridevorans.</title>
        <authorList>
            <person name="Tanaka Y."/>
            <person name="Funane K."/>
            <person name="Hosaka T."/>
            <person name="Shiwa Y."/>
            <person name="Fujita N."/>
            <person name="Miyazaki T."/>
            <person name="Yoshikawa H."/>
            <person name="Murakami K."/>
            <person name="Kasahara K."/>
            <person name="Inaoka T."/>
            <person name="Hiraga Y."/>
            <person name="Ochi K."/>
        </authorList>
    </citation>
    <scope>NUCLEOTIDE SEQUENCE [LARGE SCALE GENOMIC DNA]</scope>
    <source>
        <strain evidence="1 2">T-3040</strain>
    </source>
</reference>
<accession>A0A2R5ENE8</accession>
<name>A0A2R5ENE8_9BACL</name>